<sequence>MADNDDFLPPSQMDETKDNYPPSSRSRDTAATYQDIPTGIDEANRTEGTQPEQTTASQNTNHPGTDRLHYCPAPRCKGHNDEEWTVLNTMFPGQLQAYADASRGVGSTSRPDLGSGGRSETQNPNPYATAGTFPRGPLILTGPQALALLITLSNQTRTADGSQNDPSVYFGRIPRNTRSHSQFGPEQTGENTNEETEREE</sequence>
<name>A0A4Q1BIV5_TREME</name>
<evidence type="ECO:0000313" key="3">
    <source>
        <dbReference type="Proteomes" id="UP000289152"/>
    </source>
</evidence>
<reference evidence="2 3" key="1">
    <citation type="submission" date="2016-06" db="EMBL/GenBank/DDBJ databases">
        <title>Evolution of pathogenesis and genome organization in the Tremellales.</title>
        <authorList>
            <person name="Cuomo C."/>
            <person name="Litvintseva A."/>
            <person name="Heitman J."/>
            <person name="Chen Y."/>
            <person name="Sun S."/>
            <person name="Springer D."/>
            <person name="Dromer F."/>
            <person name="Young S."/>
            <person name="Zeng Q."/>
            <person name="Chapman S."/>
            <person name="Gujja S."/>
            <person name="Saif S."/>
            <person name="Birren B."/>
        </authorList>
    </citation>
    <scope>NUCLEOTIDE SEQUENCE [LARGE SCALE GENOMIC DNA]</scope>
    <source>
        <strain evidence="2 3">ATCC 28783</strain>
    </source>
</reference>
<dbReference type="EMBL" id="SDIL01000066">
    <property type="protein sequence ID" value="RXK37555.1"/>
    <property type="molecule type" value="Genomic_DNA"/>
</dbReference>
<feature type="region of interest" description="Disordered" evidence="1">
    <location>
        <begin position="155"/>
        <end position="200"/>
    </location>
</feature>
<proteinExistence type="predicted"/>
<feature type="compositionally biased region" description="Polar residues" evidence="1">
    <location>
        <begin position="46"/>
        <end position="63"/>
    </location>
</feature>
<dbReference type="Proteomes" id="UP000289152">
    <property type="component" value="Unassembled WGS sequence"/>
</dbReference>
<keyword evidence="3" id="KW-1185">Reference proteome</keyword>
<feature type="region of interest" description="Disordered" evidence="1">
    <location>
        <begin position="101"/>
        <end position="136"/>
    </location>
</feature>
<gene>
    <name evidence="2" type="ORF">M231_05180</name>
</gene>
<feature type="compositionally biased region" description="Polar residues" evidence="1">
    <location>
        <begin position="21"/>
        <end position="32"/>
    </location>
</feature>
<feature type="region of interest" description="Disordered" evidence="1">
    <location>
        <begin position="1"/>
        <end position="68"/>
    </location>
</feature>
<evidence type="ECO:0000313" key="2">
    <source>
        <dbReference type="EMBL" id="RXK37555.1"/>
    </source>
</evidence>
<accession>A0A4Q1BIV5</accession>
<dbReference type="InParanoid" id="A0A4Q1BIV5"/>
<dbReference type="VEuPathDB" id="FungiDB:TREMEDRAFT_58768"/>
<dbReference type="AlphaFoldDB" id="A0A4Q1BIV5"/>
<feature type="compositionally biased region" description="Polar residues" evidence="1">
    <location>
        <begin position="155"/>
        <end position="166"/>
    </location>
</feature>
<comment type="caution">
    <text evidence="2">The sequence shown here is derived from an EMBL/GenBank/DDBJ whole genome shotgun (WGS) entry which is preliminary data.</text>
</comment>
<protein>
    <submittedName>
        <fullName evidence="2">Uncharacterized protein</fullName>
    </submittedName>
</protein>
<organism evidence="2 3">
    <name type="scientific">Tremella mesenterica</name>
    <name type="common">Jelly fungus</name>
    <dbReference type="NCBI Taxonomy" id="5217"/>
    <lineage>
        <taxon>Eukaryota</taxon>
        <taxon>Fungi</taxon>
        <taxon>Dikarya</taxon>
        <taxon>Basidiomycota</taxon>
        <taxon>Agaricomycotina</taxon>
        <taxon>Tremellomycetes</taxon>
        <taxon>Tremellales</taxon>
        <taxon>Tremellaceae</taxon>
        <taxon>Tremella</taxon>
    </lineage>
</organism>
<evidence type="ECO:0000256" key="1">
    <source>
        <dbReference type="SAM" id="MobiDB-lite"/>
    </source>
</evidence>